<organism evidence="1 2">
    <name type="scientific">Candidatus Berkelbacteria bacterium RIFOXYA2_FULL_43_10</name>
    <dbReference type="NCBI Taxonomy" id="1797472"/>
    <lineage>
        <taxon>Bacteria</taxon>
        <taxon>Candidatus Berkelbacteria</taxon>
    </lineage>
</organism>
<proteinExistence type="predicted"/>
<dbReference type="STRING" id="1797472.A2215_03130"/>
<dbReference type="AlphaFoldDB" id="A0A1F5EEF7"/>
<gene>
    <name evidence="1" type="ORF">A2215_03130</name>
</gene>
<protein>
    <submittedName>
        <fullName evidence="1">Uncharacterized protein</fullName>
    </submittedName>
</protein>
<dbReference type="EMBL" id="MEZY01000009">
    <property type="protein sequence ID" value="OGD65584.1"/>
    <property type="molecule type" value="Genomic_DNA"/>
</dbReference>
<accession>A0A1F5EEF7</accession>
<reference evidence="1 2" key="1">
    <citation type="journal article" date="2016" name="Nat. Commun.">
        <title>Thousands of microbial genomes shed light on interconnected biogeochemical processes in an aquifer system.</title>
        <authorList>
            <person name="Anantharaman K."/>
            <person name="Brown C.T."/>
            <person name="Hug L.A."/>
            <person name="Sharon I."/>
            <person name="Castelle C.J."/>
            <person name="Probst A.J."/>
            <person name="Thomas B.C."/>
            <person name="Singh A."/>
            <person name="Wilkins M.J."/>
            <person name="Karaoz U."/>
            <person name="Brodie E.L."/>
            <person name="Williams K.H."/>
            <person name="Hubbard S.S."/>
            <person name="Banfield J.F."/>
        </authorList>
    </citation>
    <scope>NUCLEOTIDE SEQUENCE [LARGE SCALE GENOMIC DNA]</scope>
</reference>
<name>A0A1F5EEF7_9BACT</name>
<sequence>MKKKQARFEKEFRDIFAKLMFGSPAEFKEAKKRVSKLWHQDLNAFKDAAEVVFEYLPKFEQIENTKNQAAFASGLSMFYLTLADEYFDEFKNFTLKLLQSPHGHVREAIRKSADWLHVSLTSRIDPFTWPKGKKLTKAQKDERKQAKKQYIDFIKEIEDLIDQYEDDNGENVEYIDEMKPSVQKSLQMFLASMTEGATYGTIIAESVNTPPSILAKRSEIENEIIDMLKETESDFSLQDVKNAVFNEEEQNDMMKIVAMFDRGGDASELSNILELATDAWNYFPHKALDGLSPVEMSNNDA</sequence>
<comment type="caution">
    <text evidence="1">The sequence shown here is derived from an EMBL/GenBank/DDBJ whole genome shotgun (WGS) entry which is preliminary data.</text>
</comment>
<evidence type="ECO:0000313" key="1">
    <source>
        <dbReference type="EMBL" id="OGD65584.1"/>
    </source>
</evidence>
<dbReference type="Proteomes" id="UP000178583">
    <property type="component" value="Unassembled WGS sequence"/>
</dbReference>
<evidence type="ECO:0000313" key="2">
    <source>
        <dbReference type="Proteomes" id="UP000178583"/>
    </source>
</evidence>